<protein>
    <submittedName>
        <fullName evidence="1">Uncharacterized protein</fullName>
    </submittedName>
</protein>
<name>A0A497ZXP5_9RHOB</name>
<dbReference type="AlphaFoldDB" id="A0A497ZXP5"/>
<accession>A0A497ZXP5</accession>
<gene>
    <name evidence="1" type="ORF">CLV75_1148</name>
</gene>
<reference evidence="1 2" key="1">
    <citation type="submission" date="2018-10" db="EMBL/GenBank/DDBJ databases">
        <title>Genomic Encyclopedia of Archaeal and Bacterial Type Strains, Phase II (KMG-II): from individual species to whole genera.</title>
        <authorList>
            <person name="Goeker M."/>
        </authorList>
    </citation>
    <scope>NUCLEOTIDE SEQUENCE [LARGE SCALE GENOMIC DNA]</scope>
    <source>
        <strain evidence="1 2">DSM 29317</strain>
    </source>
</reference>
<dbReference type="EMBL" id="RCCT01000001">
    <property type="protein sequence ID" value="RLK11153.1"/>
    <property type="molecule type" value="Genomic_DNA"/>
</dbReference>
<organism evidence="1 2">
    <name type="scientific">Ruegeria conchae</name>
    <dbReference type="NCBI Taxonomy" id="981384"/>
    <lineage>
        <taxon>Bacteria</taxon>
        <taxon>Pseudomonadati</taxon>
        <taxon>Pseudomonadota</taxon>
        <taxon>Alphaproteobacteria</taxon>
        <taxon>Rhodobacterales</taxon>
        <taxon>Roseobacteraceae</taxon>
        <taxon>Ruegeria</taxon>
    </lineage>
</organism>
<dbReference type="Proteomes" id="UP000271700">
    <property type="component" value="Unassembled WGS sequence"/>
</dbReference>
<evidence type="ECO:0000313" key="2">
    <source>
        <dbReference type="Proteomes" id="UP000271700"/>
    </source>
</evidence>
<keyword evidence="2" id="KW-1185">Reference proteome</keyword>
<sequence>MYLGGTLTMRVRDLGHRVPIYNSEVHIVFSSRQGRLHPCNFNALTSEVSKC</sequence>
<proteinExistence type="predicted"/>
<evidence type="ECO:0000313" key="1">
    <source>
        <dbReference type="EMBL" id="RLK11153.1"/>
    </source>
</evidence>
<comment type="caution">
    <text evidence="1">The sequence shown here is derived from an EMBL/GenBank/DDBJ whole genome shotgun (WGS) entry which is preliminary data.</text>
</comment>